<name>A0A2N5C993_9BURK</name>
<dbReference type="EMBL" id="PJRP01000010">
    <property type="protein sequence ID" value="PLP98782.1"/>
    <property type="molecule type" value="Genomic_DNA"/>
</dbReference>
<dbReference type="RefSeq" id="WP_101683390.1">
    <property type="nucleotide sequence ID" value="NZ_PJRP01000010.1"/>
</dbReference>
<reference evidence="1 2" key="1">
    <citation type="submission" date="2017-12" db="EMBL/GenBank/DDBJ databases">
        <title>Genome sequence of the active heterotrophic nitrifier-denitrifier, Cupriavidus pauculus UM1.</title>
        <authorList>
            <person name="Putonti C."/>
            <person name="Castignetti D."/>
        </authorList>
    </citation>
    <scope>NUCLEOTIDE SEQUENCE [LARGE SCALE GENOMIC DNA]</scope>
    <source>
        <strain evidence="1 2">UM1</strain>
    </source>
</reference>
<evidence type="ECO:0000313" key="1">
    <source>
        <dbReference type="EMBL" id="PLP98782.1"/>
    </source>
</evidence>
<dbReference type="Proteomes" id="UP000234341">
    <property type="component" value="Unassembled WGS sequence"/>
</dbReference>
<dbReference type="InterPro" id="IPR009389">
    <property type="entry name" value="DUF1045"/>
</dbReference>
<organism evidence="1 2">
    <name type="scientific">Cupriavidus pauculus</name>
    <dbReference type="NCBI Taxonomy" id="82633"/>
    <lineage>
        <taxon>Bacteria</taxon>
        <taxon>Pseudomonadati</taxon>
        <taxon>Pseudomonadota</taxon>
        <taxon>Betaproteobacteria</taxon>
        <taxon>Burkholderiales</taxon>
        <taxon>Burkholderiaceae</taxon>
        <taxon>Cupriavidus</taxon>
    </lineage>
</organism>
<proteinExistence type="predicted"/>
<evidence type="ECO:0000313" key="2">
    <source>
        <dbReference type="Proteomes" id="UP000234341"/>
    </source>
</evidence>
<dbReference type="OrthoDB" id="5801437at2"/>
<accession>A0A2N5C993</accession>
<protein>
    <recommendedName>
        <fullName evidence="3">DUF1045 domain-containing protein</fullName>
    </recommendedName>
</protein>
<comment type="caution">
    <text evidence="1">The sequence shown here is derived from an EMBL/GenBank/DDBJ whole genome shotgun (WGS) entry which is preliminary data.</text>
</comment>
<dbReference type="Pfam" id="PF06299">
    <property type="entry name" value="DUF1045"/>
    <property type="match status" value="1"/>
</dbReference>
<dbReference type="AlphaFoldDB" id="A0A2N5C993"/>
<gene>
    <name evidence="1" type="ORF">CYJ10_21050</name>
</gene>
<sequence length="249" mass="27213">MSQAPRPFRSAHRYAIYLAPAEPFRSFGAQWLGRDADTCAALPLPQGITQRPEEWVKAPAHYALHATLKPPFRLAEGTDAAMLDGAMRAFAAARQPFDAPLTLRALRGFLAWCLDDADGQGGRRMHGLADACVTEFDRFRAPPTEAEIARRDPARLSPAQRRHLDAWGYPYVFDTFTFHITLTGMLDAADEAAAFDMLSAAGGRLLEQPLHVDGVSVYVQPEAGADFVAARHYRFDGTTLDGAGAAWLG</sequence>
<evidence type="ECO:0008006" key="3">
    <source>
        <dbReference type="Google" id="ProtNLM"/>
    </source>
</evidence>
<dbReference type="PIRSF" id="PIRSF033328">
    <property type="entry name" value="Phest_Mll4975"/>
    <property type="match status" value="1"/>
</dbReference>